<evidence type="ECO:0000313" key="3">
    <source>
        <dbReference type="Proteomes" id="UP000006727"/>
    </source>
</evidence>
<sequence>MQWSDELLSSIGFHPTSESVIISFVAERLQTSARVLGCGGVLWSRDARVKAFERWFEDAVIALPSNCQKLSGRAVSRSGQFCKNAGVIMLTTHHNWLLIGCVYVT</sequence>
<dbReference type="EnsemblPlants" id="Pp3c7_23409V3.1">
    <property type="protein sequence ID" value="Pp3c7_23409V3.1"/>
    <property type="gene ID" value="Pp3c7_23409"/>
</dbReference>
<reference evidence="1 3" key="1">
    <citation type="journal article" date="2008" name="Science">
        <title>The Physcomitrella genome reveals evolutionary insights into the conquest of land by plants.</title>
        <authorList>
            <person name="Rensing S."/>
            <person name="Lang D."/>
            <person name="Zimmer A."/>
            <person name="Terry A."/>
            <person name="Salamov A."/>
            <person name="Shapiro H."/>
            <person name="Nishiyama T."/>
            <person name="Perroud P.-F."/>
            <person name="Lindquist E."/>
            <person name="Kamisugi Y."/>
            <person name="Tanahashi T."/>
            <person name="Sakakibara K."/>
            <person name="Fujita T."/>
            <person name="Oishi K."/>
            <person name="Shin-I T."/>
            <person name="Kuroki Y."/>
            <person name="Toyoda A."/>
            <person name="Suzuki Y."/>
            <person name="Hashimoto A."/>
            <person name="Yamaguchi K."/>
            <person name="Sugano A."/>
            <person name="Kohara Y."/>
            <person name="Fujiyama A."/>
            <person name="Anterola A."/>
            <person name="Aoki S."/>
            <person name="Ashton N."/>
            <person name="Barbazuk W.B."/>
            <person name="Barker E."/>
            <person name="Bennetzen J."/>
            <person name="Bezanilla M."/>
            <person name="Blankenship R."/>
            <person name="Cho S.H."/>
            <person name="Dutcher S."/>
            <person name="Estelle M."/>
            <person name="Fawcett J.A."/>
            <person name="Gundlach H."/>
            <person name="Hanada K."/>
            <person name="Heyl A."/>
            <person name="Hicks K.A."/>
            <person name="Hugh J."/>
            <person name="Lohr M."/>
            <person name="Mayer K."/>
            <person name="Melkozernov A."/>
            <person name="Murata T."/>
            <person name="Nelson D."/>
            <person name="Pils B."/>
            <person name="Prigge M."/>
            <person name="Reiss B."/>
            <person name="Renner T."/>
            <person name="Rombauts S."/>
            <person name="Rushton P."/>
            <person name="Sanderfoot A."/>
            <person name="Schween G."/>
            <person name="Shiu S.-H."/>
            <person name="Stueber K."/>
            <person name="Theodoulou F.L."/>
            <person name="Tu H."/>
            <person name="Van de Peer Y."/>
            <person name="Verrier P.J."/>
            <person name="Waters E."/>
            <person name="Wood A."/>
            <person name="Yang L."/>
            <person name="Cove D."/>
            <person name="Cuming A."/>
            <person name="Hasebe M."/>
            <person name="Lucas S."/>
            <person name="Mishler D.B."/>
            <person name="Reski R."/>
            <person name="Grigoriev I."/>
            <person name="Quatrano R.S."/>
            <person name="Boore J.L."/>
        </authorList>
    </citation>
    <scope>NUCLEOTIDE SEQUENCE [LARGE SCALE GENOMIC DNA]</scope>
    <source>
        <strain evidence="2 3">cv. Gransden 2004</strain>
    </source>
</reference>
<reference evidence="2" key="3">
    <citation type="submission" date="2020-12" db="UniProtKB">
        <authorList>
            <consortium name="EnsemblPlants"/>
        </authorList>
    </citation>
    <scope>IDENTIFICATION</scope>
</reference>
<keyword evidence="3" id="KW-1185">Reference proteome</keyword>
<protein>
    <submittedName>
        <fullName evidence="1 2">Uncharacterized protein</fullName>
    </submittedName>
</protein>
<accession>A0A2K1KCQ5</accession>
<dbReference type="EMBL" id="ABEU02000007">
    <property type="protein sequence ID" value="PNR51566.1"/>
    <property type="molecule type" value="Genomic_DNA"/>
</dbReference>
<proteinExistence type="predicted"/>
<name>A0A2K1KCQ5_PHYPA</name>
<dbReference type="Proteomes" id="UP000006727">
    <property type="component" value="Chromosome 7"/>
</dbReference>
<dbReference type="AlphaFoldDB" id="A0A2K1KCQ5"/>
<dbReference type="Gramene" id="Pp3c7_23409V3.1">
    <property type="protein sequence ID" value="Pp3c7_23409V3.1"/>
    <property type="gene ID" value="Pp3c7_23409"/>
</dbReference>
<evidence type="ECO:0000313" key="2">
    <source>
        <dbReference type="EnsemblPlants" id="Pp3c7_23409V3.1"/>
    </source>
</evidence>
<dbReference type="InParanoid" id="A0A2K1KCQ5"/>
<organism evidence="1">
    <name type="scientific">Physcomitrium patens</name>
    <name type="common">Spreading-leaved earth moss</name>
    <name type="synonym">Physcomitrella patens</name>
    <dbReference type="NCBI Taxonomy" id="3218"/>
    <lineage>
        <taxon>Eukaryota</taxon>
        <taxon>Viridiplantae</taxon>
        <taxon>Streptophyta</taxon>
        <taxon>Embryophyta</taxon>
        <taxon>Bryophyta</taxon>
        <taxon>Bryophytina</taxon>
        <taxon>Bryopsida</taxon>
        <taxon>Funariidae</taxon>
        <taxon>Funariales</taxon>
        <taxon>Funariaceae</taxon>
        <taxon>Physcomitrium</taxon>
    </lineage>
</organism>
<evidence type="ECO:0000313" key="1">
    <source>
        <dbReference type="EMBL" id="PNR51566.1"/>
    </source>
</evidence>
<gene>
    <name evidence="1" type="ORF">PHYPA_010753</name>
</gene>
<reference evidence="1 3" key="2">
    <citation type="journal article" date="2018" name="Plant J.">
        <title>The Physcomitrella patens chromosome-scale assembly reveals moss genome structure and evolution.</title>
        <authorList>
            <person name="Lang D."/>
            <person name="Ullrich K.K."/>
            <person name="Murat F."/>
            <person name="Fuchs J."/>
            <person name="Jenkins J."/>
            <person name="Haas F.B."/>
            <person name="Piednoel M."/>
            <person name="Gundlach H."/>
            <person name="Van Bel M."/>
            <person name="Meyberg R."/>
            <person name="Vives C."/>
            <person name="Morata J."/>
            <person name="Symeonidi A."/>
            <person name="Hiss M."/>
            <person name="Muchero W."/>
            <person name="Kamisugi Y."/>
            <person name="Saleh O."/>
            <person name="Blanc G."/>
            <person name="Decker E.L."/>
            <person name="van Gessel N."/>
            <person name="Grimwood J."/>
            <person name="Hayes R.D."/>
            <person name="Graham S.W."/>
            <person name="Gunter L.E."/>
            <person name="McDaniel S.F."/>
            <person name="Hoernstein S.N.W."/>
            <person name="Larsson A."/>
            <person name="Li F.W."/>
            <person name="Perroud P.F."/>
            <person name="Phillips J."/>
            <person name="Ranjan P."/>
            <person name="Rokshar D.S."/>
            <person name="Rothfels C.J."/>
            <person name="Schneider L."/>
            <person name="Shu S."/>
            <person name="Stevenson D.W."/>
            <person name="Thummler F."/>
            <person name="Tillich M."/>
            <person name="Villarreal Aguilar J.C."/>
            <person name="Widiez T."/>
            <person name="Wong G.K."/>
            <person name="Wymore A."/>
            <person name="Zhang Y."/>
            <person name="Zimmer A.D."/>
            <person name="Quatrano R.S."/>
            <person name="Mayer K.F.X."/>
            <person name="Goodstein D."/>
            <person name="Casacuberta J.M."/>
            <person name="Vandepoele K."/>
            <person name="Reski R."/>
            <person name="Cuming A.C."/>
            <person name="Tuskan G.A."/>
            <person name="Maumus F."/>
            <person name="Salse J."/>
            <person name="Schmutz J."/>
            <person name="Rensing S.A."/>
        </authorList>
    </citation>
    <scope>NUCLEOTIDE SEQUENCE [LARGE SCALE GENOMIC DNA]</scope>
    <source>
        <strain evidence="2 3">cv. Gransden 2004</strain>
    </source>
</reference>